<dbReference type="GO" id="GO:0006508">
    <property type="term" value="P:proteolysis"/>
    <property type="evidence" value="ECO:0007669"/>
    <property type="project" value="UniProtKB-KW"/>
</dbReference>
<gene>
    <name evidence="7" type="ORF">VIBNI_A3536</name>
</gene>
<dbReference type="CDD" id="cd06529">
    <property type="entry name" value="S24_LexA-like"/>
    <property type="match status" value="1"/>
</dbReference>
<dbReference type="STRING" id="28173.VIBNI_A3536"/>
<dbReference type="PROSITE" id="PS00501">
    <property type="entry name" value="SPASE_I_1"/>
    <property type="match status" value="1"/>
</dbReference>
<dbReference type="OrthoDB" id="9791537at2"/>
<keyword evidence="8" id="KW-1185">Reference proteome</keyword>
<name>U4KA02_9VIBR</name>
<dbReference type="GO" id="GO:0003677">
    <property type="term" value="F:DNA binding"/>
    <property type="evidence" value="ECO:0007669"/>
    <property type="project" value="UniProtKB-KW"/>
</dbReference>
<sequence length="201" mass="22597">MVDVEQQIDELKKLTGTATIVDMAKVLGVATSTARGWKVREKVPESVMLKARQISQKKSAIPSGYMEIDYFDVEVSAGNGVLVPQEEQSNAIVFSERFICNEIGVNPKNIFLMPVKGDSMFPTLKNQSIIMVNKIDQLIEDGIYVFRYDGQLRVKRLQFSKSGIAVVSDNPAYQTWELNRDELAQADFEIIGEVVWSGQRM</sequence>
<keyword evidence="1" id="KW-0645">Protease</keyword>
<evidence type="ECO:0000256" key="4">
    <source>
        <dbReference type="ARBA" id="ARBA00023125"/>
    </source>
</evidence>
<feature type="domain" description="Peptidase S24/S26A/S26B/S26C" evidence="6">
    <location>
        <begin position="74"/>
        <end position="195"/>
    </location>
</feature>
<evidence type="ECO:0000256" key="5">
    <source>
        <dbReference type="ARBA" id="ARBA00023163"/>
    </source>
</evidence>
<accession>U4KA02</accession>
<evidence type="ECO:0000256" key="2">
    <source>
        <dbReference type="ARBA" id="ARBA00022801"/>
    </source>
</evidence>
<dbReference type="Proteomes" id="UP000016895">
    <property type="component" value="Chromosome 1"/>
</dbReference>
<keyword evidence="2" id="KW-0378">Hydrolase</keyword>
<keyword evidence="5" id="KW-0804">Transcription</keyword>
<dbReference type="InterPro" id="IPR010982">
    <property type="entry name" value="Lambda_DNA-bd_dom_sf"/>
</dbReference>
<evidence type="ECO:0000313" key="8">
    <source>
        <dbReference type="Proteomes" id="UP000016895"/>
    </source>
</evidence>
<dbReference type="GO" id="GO:0016020">
    <property type="term" value="C:membrane"/>
    <property type="evidence" value="ECO:0007669"/>
    <property type="project" value="InterPro"/>
</dbReference>
<dbReference type="InterPro" id="IPR036286">
    <property type="entry name" value="LexA/Signal_pep-like_sf"/>
</dbReference>
<dbReference type="RefSeq" id="WP_022551939.1">
    <property type="nucleotide sequence ID" value="NC_022528.1"/>
</dbReference>
<dbReference type="InterPro" id="IPR015927">
    <property type="entry name" value="Peptidase_S24_S26A/B/C"/>
</dbReference>
<dbReference type="Pfam" id="PF00717">
    <property type="entry name" value="Peptidase_S24"/>
    <property type="match status" value="1"/>
</dbReference>
<evidence type="ECO:0000256" key="3">
    <source>
        <dbReference type="ARBA" id="ARBA00023015"/>
    </source>
</evidence>
<protein>
    <submittedName>
        <fullName evidence="7">Putative Peptidase S24 LexA-like protein</fullName>
    </submittedName>
</protein>
<dbReference type="Gene3D" id="1.10.260.40">
    <property type="entry name" value="lambda repressor-like DNA-binding domains"/>
    <property type="match status" value="1"/>
</dbReference>
<dbReference type="EMBL" id="FO203526">
    <property type="protein sequence ID" value="CCO59512.1"/>
    <property type="molecule type" value="Genomic_DNA"/>
</dbReference>
<reference evidence="7 8" key="1">
    <citation type="journal article" date="2013" name="ISME J.">
        <title>Comparative genomics of pathogenic lineages of Vibrio nigripulchritudo identifies virulence-associated traits.</title>
        <authorList>
            <person name="Goudenege D."/>
            <person name="Labreuche Y."/>
            <person name="Krin E."/>
            <person name="Ansquer D."/>
            <person name="Mangenot S."/>
            <person name="Calteau A."/>
            <person name="Medigue C."/>
            <person name="Mazel D."/>
            <person name="Polz M.F."/>
            <person name="Le Roux F."/>
        </authorList>
    </citation>
    <scope>NUCLEOTIDE SEQUENCE [LARGE SCALE GENOMIC DNA]</scope>
    <source>
        <strain evidence="8">SnF1</strain>
    </source>
</reference>
<dbReference type="KEGG" id="vni:VIBNI_A3536"/>
<keyword evidence="4" id="KW-0238">DNA-binding</keyword>
<dbReference type="InterPro" id="IPR019756">
    <property type="entry name" value="Pept_S26A_signal_pept_1_Ser-AS"/>
</dbReference>
<dbReference type="PATRIC" id="fig|1260221.3.peg.3355"/>
<dbReference type="Gene3D" id="2.10.109.10">
    <property type="entry name" value="Umud Fragment, subunit A"/>
    <property type="match status" value="1"/>
</dbReference>
<evidence type="ECO:0000256" key="1">
    <source>
        <dbReference type="ARBA" id="ARBA00022670"/>
    </source>
</evidence>
<dbReference type="SUPFAM" id="SSF51306">
    <property type="entry name" value="LexA/Signal peptidase"/>
    <property type="match status" value="1"/>
</dbReference>
<dbReference type="PANTHER" id="PTHR40661:SF3">
    <property type="entry name" value="FELS-1 PROPHAGE TRANSCRIPTIONAL REGULATOR"/>
    <property type="match status" value="1"/>
</dbReference>
<dbReference type="PANTHER" id="PTHR40661">
    <property type="match status" value="1"/>
</dbReference>
<organism evidence="7 8">
    <name type="scientific">Vibrio nigripulchritudo</name>
    <dbReference type="NCBI Taxonomy" id="28173"/>
    <lineage>
        <taxon>Bacteria</taxon>
        <taxon>Pseudomonadati</taxon>
        <taxon>Pseudomonadota</taxon>
        <taxon>Gammaproteobacteria</taxon>
        <taxon>Vibrionales</taxon>
        <taxon>Vibrionaceae</taxon>
        <taxon>Vibrio</taxon>
    </lineage>
</organism>
<proteinExistence type="predicted"/>
<dbReference type="InterPro" id="IPR039418">
    <property type="entry name" value="LexA-like"/>
</dbReference>
<keyword evidence="3" id="KW-0805">Transcription regulation</keyword>
<evidence type="ECO:0000259" key="6">
    <source>
        <dbReference type="Pfam" id="PF00717"/>
    </source>
</evidence>
<evidence type="ECO:0000313" key="7">
    <source>
        <dbReference type="EMBL" id="CCO59512.1"/>
    </source>
</evidence>
<dbReference type="AlphaFoldDB" id="U4KA02"/>
<dbReference type="GO" id="GO:0004252">
    <property type="term" value="F:serine-type endopeptidase activity"/>
    <property type="evidence" value="ECO:0007669"/>
    <property type="project" value="InterPro"/>
</dbReference>